<feature type="transmembrane region" description="Helical" evidence="1">
    <location>
        <begin position="52"/>
        <end position="68"/>
    </location>
</feature>
<evidence type="ECO:0000313" key="2">
    <source>
        <dbReference type="EMBL" id="MBB3987667.1"/>
    </source>
</evidence>
<keyword evidence="1" id="KW-0812">Transmembrane</keyword>
<keyword evidence="2" id="KW-0645">Protease</keyword>
<keyword evidence="1" id="KW-1133">Transmembrane helix</keyword>
<dbReference type="GO" id="GO:0006508">
    <property type="term" value="P:proteolysis"/>
    <property type="evidence" value="ECO:0007669"/>
    <property type="project" value="UniProtKB-KW"/>
</dbReference>
<name>A0A7W6DRK3_9RHOB</name>
<sequence length="88" mass="9528">MGWDAWWLWVAFGVVLLIVEVLAPGFVALGLAVGAIVVGLLLLTVGIGSLPWALLIWAVVSAIAWFAIRKMAGERKGQVKIWDTDIND</sequence>
<keyword evidence="3" id="KW-1185">Reference proteome</keyword>
<dbReference type="RefSeq" id="WP_183968979.1">
    <property type="nucleotide sequence ID" value="NZ_BAABBZ010000056.1"/>
</dbReference>
<dbReference type="GO" id="GO:0008233">
    <property type="term" value="F:peptidase activity"/>
    <property type="evidence" value="ECO:0007669"/>
    <property type="project" value="UniProtKB-KW"/>
</dbReference>
<feature type="transmembrane region" description="Helical" evidence="1">
    <location>
        <begin position="6"/>
        <end position="23"/>
    </location>
</feature>
<gene>
    <name evidence="2" type="ORF">GGQ68_004020</name>
</gene>
<proteinExistence type="predicted"/>
<accession>A0A7W6DRK3</accession>
<keyword evidence="2" id="KW-0378">Hydrolase</keyword>
<comment type="caution">
    <text evidence="2">The sequence shown here is derived from an EMBL/GenBank/DDBJ whole genome shotgun (WGS) entry which is preliminary data.</text>
</comment>
<dbReference type="AlphaFoldDB" id="A0A7W6DRK3"/>
<keyword evidence="1" id="KW-0472">Membrane</keyword>
<dbReference type="Proteomes" id="UP000541426">
    <property type="component" value="Unassembled WGS sequence"/>
</dbReference>
<evidence type="ECO:0000313" key="3">
    <source>
        <dbReference type="Proteomes" id="UP000541426"/>
    </source>
</evidence>
<feature type="transmembrane region" description="Helical" evidence="1">
    <location>
        <begin position="28"/>
        <end position="46"/>
    </location>
</feature>
<organism evidence="2 3">
    <name type="scientific">Sagittula marina</name>
    <dbReference type="NCBI Taxonomy" id="943940"/>
    <lineage>
        <taxon>Bacteria</taxon>
        <taxon>Pseudomonadati</taxon>
        <taxon>Pseudomonadota</taxon>
        <taxon>Alphaproteobacteria</taxon>
        <taxon>Rhodobacterales</taxon>
        <taxon>Roseobacteraceae</taxon>
        <taxon>Sagittula</taxon>
    </lineage>
</organism>
<evidence type="ECO:0000256" key="1">
    <source>
        <dbReference type="SAM" id="Phobius"/>
    </source>
</evidence>
<protein>
    <submittedName>
        <fullName evidence="2">Membrane protein implicated in regulation of membrane protease activity</fullName>
    </submittedName>
</protein>
<dbReference type="EMBL" id="JACIEJ010000012">
    <property type="protein sequence ID" value="MBB3987667.1"/>
    <property type="molecule type" value="Genomic_DNA"/>
</dbReference>
<reference evidence="2 3" key="1">
    <citation type="submission" date="2020-08" db="EMBL/GenBank/DDBJ databases">
        <title>Genomic Encyclopedia of Type Strains, Phase IV (KMG-IV): sequencing the most valuable type-strain genomes for metagenomic binning, comparative biology and taxonomic classification.</title>
        <authorList>
            <person name="Goeker M."/>
        </authorList>
    </citation>
    <scope>NUCLEOTIDE SEQUENCE [LARGE SCALE GENOMIC DNA]</scope>
    <source>
        <strain evidence="2 3">DSM 102235</strain>
    </source>
</reference>